<feature type="domain" description="SGNH hydrolase-type esterase" evidence="3">
    <location>
        <begin position="63"/>
        <end position="239"/>
    </location>
</feature>
<dbReference type="InterPro" id="IPR006311">
    <property type="entry name" value="TAT_signal"/>
</dbReference>
<keyword evidence="5" id="KW-0378">Hydrolase</keyword>
<evidence type="ECO:0000259" key="3">
    <source>
        <dbReference type="Pfam" id="PF13472"/>
    </source>
</evidence>
<evidence type="ECO:0000313" key="7">
    <source>
        <dbReference type="Proteomes" id="UP000565205"/>
    </source>
</evidence>
<dbReference type="PANTHER" id="PTHR11852">
    <property type="entry name" value="PLATELET-ACTIVATING FACTOR ACETYLHYDROLASE"/>
    <property type="match status" value="1"/>
</dbReference>
<dbReference type="Proteomes" id="UP000565205">
    <property type="component" value="Unassembled WGS sequence"/>
</dbReference>
<dbReference type="Proteomes" id="UP000557688">
    <property type="component" value="Unassembled WGS sequence"/>
</dbReference>
<dbReference type="GO" id="GO:0016788">
    <property type="term" value="F:hydrolase activity, acting on ester bonds"/>
    <property type="evidence" value="ECO:0007669"/>
    <property type="project" value="UniProtKB-ARBA"/>
</dbReference>
<comment type="caution">
    <text evidence="5">The sequence shown here is derived from an EMBL/GenBank/DDBJ whole genome shotgun (WGS) entry which is preliminary data.</text>
</comment>
<gene>
    <name evidence="4" type="ORF">FHR90_002829</name>
    <name evidence="5" type="ORF">HUK83_00535</name>
</gene>
<feature type="signal peptide" evidence="2">
    <location>
        <begin position="1"/>
        <end position="25"/>
    </location>
</feature>
<dbReference type="SUPFAM" id="SSF52266">
    <property type="entry name" value="SGNH hydrolase"/>
    <property type="match status" value="1"/>
</dbReference>
<evidence type="ECO:0000313" key="5">
    <source>
        <dbReference type="EMBL" id="NVN28833.1"/>
    </source>
</evidence>
<dbReference type="PANTHER" id="PTHR11852:SF0">
    <property type="entry name" value="PLATELET-ACTIVATING FACTOR ACETYLHYDROLASE IB SUBUNIT BETA HOMOLOG"/>
    <property type="match status" value="1"/>
</dbReference>
<evidence type="ECO:0000313" key="4">
    <source>
        <dbReference type="EMBL" id="MBB3174982.1"/>
    </source>
</evidence>
<comment type="similarity">
    <text evidence="1">Belongs to the 'GDSL' lipolytic enzyme family. Platelet-activating factor acetylhydrolase IB beta/gamma subunits subfamily.</text>
</comment>
<keyword evidence="2" id="KW-0732">Signal</keyword>
<dbReference type="Pfam" id="PF13472">
    <property type="entry name" value="Lipase_GDSL_2"/>
    <property type="match status" value="1"/>
</dbReference>
<dbReference type="InterPro" id="IPR013830">
    <property type="entry name" value="SGNH_hydro"/>
</dbReference>
<dbReference type="PROSITE" id="PS51318">
    <property type="entry name" value="TAT"/>
    <property type="match status" value="1"/>
</dbReference>
<accession>A0A850NGR0</accession>
<name>A0A850NGR0_9PROT</name>
<dbReference type="RefSeq" id="WP_176621589.1">
    <property type="nucleotide sequence ID" value="NZ_JABXXQ010000003.1"/>
</dbReference>
<keyword evidence="6" id="KW-1185">Reference proteome</keyword>
<organism evidence="5 7">
    <name type="scientific">Endobacter medicaginis</name>
    <dbReference type="NCBI Taxonomy" id="1181271"/>
    <lineage>
        <taxon>Bacteria</taxon>
        <taxon>Pseudomonadati</taxon>
        <taxon>Pseudomonadota</taxon>
        <taxon>Alphaproteobacteria</taxon>
        <taxon>Acetobacterales</taxon>
        <taxon>Acetobacteraceae</taxon>
        <taxon>Endobacter</taxon>
    </lineage>
</organism>
<dbReference type="AlphaFoldDB" id="A0A850NGR0"/>
<evidence type="ECO:0000256" key="1">
    <source>
        <dbReference type="ARBA" id="ARBA00038184"/>
    </source>
</evidence>
<sequence length="257" mass="28346">MAEPVRRAFLAAALLAAATLSPAQAATNIATAAISRMAEPWWKARFEQKQAEIEAGHPRLIWFGDSITQNFERGGPEPWRDFASVWAKFYAPLHAINLGFKGDSTCHLLWRIENGELDHIRPKVIVLLIGANNFGHIHTDAAQTFDGIVKVLDVVHARQPQAQVVLIHVLPSIRSTWVSANTEAVNRLMSQRLGSLGWVHQVDAAGLFTDREGHVRPDAFLDPKLTPPDPPLHPTAQTQAKLAEMIAPLIDRLLATP</sequence>
<evidence type="ECO:0000313" key="6">
    <source>
        <dbReference type="Proteomes" id="UP000557688"/>
    </source>
</evidence>
<dbReference type="EMBL" id="JABXXQ010000003">
    <property type="protein sequence ID" value="NVN28833.1"/>
    <property type="molecule type" value="Genomic_DNA"/>
</dbReference>
<feature type="chain" id="PRO_5033941008" evidence="2">
    <location>
        <begin position="26"/>
        <end position="257"/>
    </location>
</feature>
<proteinExistence type="inferred from homology"/>
<reference evidence="4 6" key="2">
    <citation type="submission" date="2020-08" db="EMBL/GenBank/DDBJ databases">
        <title>Genomic Encyclopedia of Type Strains, Phase III (KMG-III): the genomes of soil and plant-associated and newly described type strains.</title>
        <authorList>
            <person name="Whitman W."/>
        </authorList>
    </citation>
    <scope>NUCLEOTIDE SEQUENCE [LARGE SCALE GENOMIC DNA]</scope>
    <source>
        <strain evidence="4 6">CECT 8088</strain>
    </source>
</reference>
<protein>
    <submittedName>
        <fullName evidence="5">Acetylhydrolase</fullName>
    </submittedName>
    <submittedName>
        <fullName evidence="4">Lysophospholipase L1-like esterase</fullName>
    </submittedName>
</protein>
<dbReference type="EMBL" id="JACHXV010000015">
    <property type="protein sequence ID" value="MBB3174982.1"/>
    <property type="molecule type" value="Genomic_DNA"/>
</dbReference>
<reference evidence="5 7" key="1">
    <citation type="submission" date="2020-06" db="EMBL/GenBank/DDBJ databases">
        <title>Description of novel acetic acid bacteria.</title>
        <authorList>
            <person name="Sombolestani A."/>
        </authorList>
    </citation>
    <scope>NUCLEOTIDE SEQUENCE [LARGE SCALE GENOMIC DNA]</scope>
    <source>
        <strain evidence="5 7">LMG 26838</strain>
    </source>
</reference>
<evidence type="ECO:0000256" key="2">
    <source>
        <dbReference type="SAM" id="SignalP"/>
    </source>
</evidence>
<dbReference type="Gene3D" id="3.40.50.1110">
    <property type="entry name" value="SGNH hydrolase"/>
    <property type="match status" value="1"/>
</dbReference>
<dbReference type="InterPro" id="IPR036514">
    <property type="entry name" value="SGNH_hydro_sf"/>
</dbReference>